<feature type="compositionally biased region" description="Polar residues" evidence="1">
    <location>
        <begin position="32"/>
        <end position="41"/>
    </location>
</feature>
<feature type="region of interest" description="Disordered" evidence="1">
    <location>
        <begin position="28"/>
        <end position="59"/>
    </location>
</feature>
<feature type="domain" description="HTH merR-type" evidence="2">
    <location>
        <begin position="6"/>
        <end position="40"/>
    </location>
</feature>
<dbReference type="GO" id="GO:0003677">
    <property type="term" value="F:DNA binding"/>
    <property type="evidence" value="ECO:0007669"/>
    <property type="project" value="InterPro"/>
</dbReference>
<sequence>MPRFPSVGHVARRSGVAVSPLRLYDGEGLIASQRSDGNQRANGRGELRRILSSRSKARR</sequence>
<evidence type="ECO:0000313" key="3">
    <source>
        <dbReference type="EMBL" id="GGG78533.1"/>
    </source>
</evidence>
<dbReference type="SUPFAM" id="SSF46955">
    <property type="entry name" value="Putative DNA-binding domain"/>
    <property type="match status" value="1"/>
</dbReference>
<dbReference type="Gene3D" id="1.10.1660.10">
    <property type="match status" value="1"/>
</dbReference>
<proteinExistence type="predicted"/>
<evidence type="ECO:0000313" key="4">
    <source>
        <dbReference type="Proteomes" id="UP000617145"/>
    </source>
</evidence>
<accession>A0A8J2ZLV1</accession>
<dbReference type="InterPro" id="IPR000551">
    <property type="entry name" value="MerR-type_HTH_dom"/>
</dbReference>
<keyword evidence="4" id="KW-1185">Reference proteome</keyword>
<dbReference type="Proteomes" id="UP000617145">
    <property type="component" value="Unassembled WGS sequence"/>
</dbReference>
<dbReference type="RefSeq" id="WP_373285648.1">
    <property type="nucleotide sequence ID" value="NZ_BMJV01000006.1"/>
</dbReference>
<comment type="caution">
    <text evidence="3">The sequence shown here is derived from an EMBL/GenBank/DDBJ whole genome shotgun (WGS) entry which is preliminary data.</text>
</comment>
<dbReference type="EMBL" id="BMJV01000006">
    <property type="protein sequence ID" value="GGG78533.1"/>
    <property type="molecule type" value="Genomic_DNA"/>
</dbReference>
<dbReference type="PROSITE" id="PS00552">
    <property type="entry name" value="HTH_MERR_1"/>
    <property type="match status" value="1"/>
</dbReference>
<reference evidence="3" key="1">
    <citation type="journal article" date="2014" name="Int. J. Syst. Evol. Microbiol.">
        <title>Complete genome sequence of Corynebacterium casei LMG S-19264T (=DSM 44701T), isolated from a smear-ripened cheese.</title>
        <authorList>
            <consortium name="US DOE Joint Genome Institute (JGI-PGF)"/>
            <person name="Walter F."/>
            <person name="Albersmeier A."/>
            <person name="Kalinowski J."/>
            <person name="Ruckert C."/>
        </authorList>
    </citation>
    <scope>NUCLEOTIDE SEQUENCE</scope>
    <source>
        <strain evidence="3">CGMCC 1.15762</strain>
    </source>
</reference>
<evidence type="ECO:0000256" key="1">
    <source>
        <dbReference type="SAM" id="MobiDB-lite"/>
    </source>
</evidence>
<gene>
    <name evidence="3" type="ORF">GCM10011415_29400</name>
</gene>
<dbReference type="GO" id="GO:0006355">
    <property type="term" value="P:regulation of DNA-templated transcription"/>
    <property type="evidence" value="ECO:0007669"/>
    <property type="project" value="InterPro"/>
</dbReference>
<name>A0A8J2ZLV1_9RHOB</name>
<protein>
    <recommendedName>
        <fullName evidence="2">HTH merR-type domain-containing protein</fullName>
    </recommendedName>
</protein>
<evidence type="ECO:0000259" key="2">
    <source>
        <dbReference type="PROSITE" id="PS50937"/>
    </source>
</evidence>
<dbReference type="InterPro" id="IPR009061">
    <property type="entry name" value="DNA-bd_dom_put_sf"/>
</dbReference>
<dbReference type="Pfam" id="PF00376">
    <property type="entry name" value="MerR"/>
    <property type="match status" value="1"/>
</dbReference>
<dbReference type="AlphaFoldDB" id="A0A8J2ZLV1"/>
<reference evidence="3" key="2">
    <citation type="submission" date="2020-09" db="EMBL/GenBank/DDBJ databases">
        <authorList>
            <person name="Sun Q."/>
            <person name="Zhou Y."/>
        </authorList>
    </citation>
    <scope>NUCLEOTIDE SEQUENCE</scope>
    <source>
        <strain evidence="3">CGMCC 1.15762</strain>
    </source>
</reference>
<organism evidence="3 4">
    <name type="scientific">Salipiger pallidus</name>
    <dbReference type="NCBI Taxonomy" id="1775170"/>
    <lineage>
        <taxon>Bacteria</taxon>
        <taxon>Pseudomonadati</taxon>
        <taxon>Pseudomonadota</taxon>
        <taxon>Alphaproteobacteria</taxon>
        <taxon>Rhodobacterales</taxon>
        <taxon>Roseobacteraceae</taxon>
        <taxon>Salipiger</taxon>
    </lineage>
</organism>
<dbReference type="PROSITE" id="PS50937">
    <property type="entry name" value="HTH_MERR_2"/>
    <property type="match status" value="1"/>
</dbReference>